<evidence type="ECO:0000313" key="3">
    <source>
        <dbReference type="EMBL" id="KAE9468041.1"/>
    </source>
</evidence>
<reference evidence="3 4" key="1">
    <citation type="journal article" date="2019" name="Genome Biol. Evol.">
        <title>The Rhododendron genome and chromosomal organization provide insight into shared whole-genome duplications across the heath family (Ericaceae).</title>
        <authorList>
            <person name="Soza V.L."/>
            <person name="Lindsley D."/>
            <person name="Waalkes A."/>
            <person name="Ramage E."/>
            <person name="Patwardhan R.P."/>
            <person name="Burton J.N."/>
            <person name="Adey A."/>
            <person name="Kumar A."/>
            <person name="Qiu R."/>
            <person name="Shendure J."/>
            <person name="Hall B."/>
        </authorList>
    </citation>
    <scope>NUCLEOTIDE SEQUENCE [LARGE SCALE GENOMIC DNA]</scope>
    <source>
        <strain evidence="3">RSF 1966-606</strain>
    </source>
</reference>
<sequence>MAGMENREKFQYENGDDYEDITDKRLGQVGGMLGHVRRIEEKLWMANVDLEKLLEGEEEFHMLKEWSAFKDEVIAGTNKEIAGRKRKELTAKLKEHNAKLKEHTAKLKEQLAKDEEQLAKDEEQFAKAEEQLAKDKERLAKYKASLEKQIARANKEHAKLKEQRMLLDREKAKEDGIGKASQECIQAGPPFLSSVQRTQPGLTVGEAAASSPATPTTPPPVKTPLFSMNKHPLILSAD</sequence>
<feature type="coiled-coil region" evidence="1">
    <location>
        <begin position="79"/>
        <end position="170"/>
    </location>
</feature>
<feature type="non-terminal residue" evidence="3">
    <location>
        <position position="1"/>
    </location>
</feature>
<accession>A0A6A4MLT8</accession>
<dbReference type="AlphaFoldDB" id="A0A6A4MLT8"/>
<comment type="caution">
    <text evidence="3">The sequence shown here is derived from an EMBL/GenBank/DDBJ whole genome shotgun (WGS) entry which is preliminary data.</text>
</comment>
<dbReference type="EMBL" id="QEFC01000002">
    <property type="protein sequence ID" value="KAE9468041.1"/>
    <property type="molecule type" value="Genomic_DNA"/>
</dbReference>
<evidence type="ECO:0000256" key="2">
    <source>
        <dbReference type="SAM" id="MobiDB-lite"/>
    </source>
</evidence>
<evidence type="ECO:0000313" key="4">
    <source>
        <dbReference type="Proteomes" id="UP000428333"/>
    </source>
</evidence>
<dbReference type="OrthoDB" id="10339591at2759"/>
<proteinExistence type="predicted"/>
<name>A0A6A4MLT8_9ERIC</name>
<keyword evidence="4" id="KW-1185">Reference proteome</keyword>
<organism evidence="3 4">
    <name type="scientific">Rhododendron williamsianum</name>
    <dbReference type="NCBI Taxonomy" id="262921"/>
    <lineage>
        <taxon>Eukaryota</taxon>
        <taxon>Viridiplantae</taxon>
        <taxon>Streptophyta</taxon>
        <taxon>Embryophyta</taxon>
        <taxon>Tracheophyta</taxon>
        <taxon>Spermatophyta</taxon>
        <taxon>Magnoliopsida</taxon>
        <taxon>eudicotyledons</taxon>
        <taxon>Gunneridae</taxon>
        <taxon>Pentapetalae</taxon>
        <taxon>asterids</taxon>
        <taxon>Ericales</taxon>
        <taxon>Ericaceae</taxon>
        <taxon>Ericoideae</taxon>
        <taxon>Rhodoreae</taxon>
        <taxon>Rhododendron</taxon>
    </lineage>
</organism>
<protein>
    <submittedName>
        <fullName evidence="3">Uncharacterized protein</fullName>
    </submittedName>
</protein>
<dbReference type="Proteomes" id="UP000428333">
    <property type="component" value="Linkage Group LG01"/>
</dbReference>
<feature type="region of interest" description="Disordered" evidence="2">
    <location>
        <begin position="188"/>
        <end position="238"/>
    </location>
</feature>
<gene>
    <name evidence="3" type="ORF">C3L33_00051</name>
</gene>
<keyword evidence="1" id="KW-0175">Coiled coil</keyword>
<evidence type="ECO:0000256" key="1">
    <source>
        <dbReference type="SAM" id="Coils"/>
    </source>
</evidence>